<dbReference type="Pfam" id="PF07685">
    <property type="entry name" value="GATase_3"/>
    <property type="match status" value="1"/>
</dbReference>
<evidence type="ECO:0000256" key="6">
    <source>
        <dbReference type="ARBA" id="ARBA00022840"/>
    </source>
</evidence>
<dbReference type="AlphaFoldDB" id="A0A1K1LGM9"/>
<dbReference type="GO" id="GO:0042242">
    <property type="term" value="F:cobyrinic acid a,c-diamide synthase activity"/>
    <property type="evidence" value="ECO:0007669"/>
    <property type="project" value="InterPro"/>
</dbReference>
<evidence type="ECO:0000256" key="9">
    <source>
        <dbReference type="SAM" id="MobiDB-lite"/>
    </source>
</evidence>
<dbReference type="PROSITE" id="PS51274">
    <property type="entry name" value="GATASE_COBBQ"/>
    <property type="match status" value="1"/>
</dbReference>
<sequence>MSSHPRTPRTGAPSARICISALSGGGGKTLLSLGLARAFSRQGLAVQPFKKGPDYIDAAWLSLAAGRQASNLDPYFLPPARLRALFRHVVGRGRARLALLEGNRGLFDGMDVRGSCATAELARTLDCPVLLSLDCTKMTRTAAALVAGVRHFEPGLRLAGVVLNQVASARHEGILREAITTYTDVPVLGAIPRLRENPLPERHMGLASLCGDELAPQAQEILEKLADVVRGHVDMERVLAIADDLPALPEEPDFWDEAAWSGEGRAVSSGGGQPVAGGADTVFAAGTGTSCGEEAPPEAASVTSPRAVPSAVPQTGGEACGGAGALPGPVPCPPAGAGGRHGPSAPRIGYVRDRALWFYYEENLEALRRAGAELVRLSLLDGAPWPELDGLYLGGGFPEDWARELSASPHLARLATLAGEGLPVYAECGGFMVLASALERDGQRWPMSGIFPVETRFCPRPQGLGYVRAEVVLTNPYFPQGTVLRGHEFHYSLCHEPADVSGRLEHALRLCKGTGMGRDAGGHGRDGLVRGRVWAAYCHIFAPAVPGWASRFVELARCYRQERVGR</sequence>
<accession>A0A1K1LGM9</accession>
<dbReference type="GO" id="GO:0009236">
    <property type="term" value="P:cobalamin biosynthetic process"/>
    <property type="evidence" value="ECO:0007669"/>
    <property type="project" value="UniProtKB-KW"/>
</dbReference>
<dbReference type="PANTHER" id="PTHR43873:SF1">
    <property type="entry name" value="COBYRINATE A,C-DIAMIDE SYNTHASE"/>
    <property type="match status" value="1"/>
</dbReference>
<evidence type="ECO:0000259" key="11">
    <source>
        <dbReference type="Pfam" id="PF07685"/>
    </source>
</evidence>
<evidence type="ECO:0000313" key="12">
    <source>
        <dbReference type="EMBL" id="SFV73865.1"/>
    </source>
</evidence>
<evidence type="ECO:0000256" key="4">
    <source>
        <dbReference type="ARBA" id="ARBA00022598"/>
    </source>
</evidence>
<dbReference type="EMBL" id="LT630450">
    <property type="protein sequence ID" value="SFV73865.1"/>
    <property type="molecule type" value="Genomic_DNA"/>
</dbReference>
<reference evidence="13" key="1">
    <citation type="submission" date="2016-10" db="EMBL/GenBank/DDBJ databases">
        <authorList>
            <person name="Wegmann U."/>
        </authorList>
    </citation>
    <scope>NUCLEOTIDE SEQUENCE [LARGE SCALE GENOMIC DNA]</scope>
</reference>
<name>A0A1K1LGM9_9BACT</name>
<keyword evidence="3" id="KW-0169">Cobalamin biosynthesis</keyword>
<comment type="pathway">
    <text evidence="2">Cofactor biosynthesis; adenosylcobalamin biosynthesis.</text>
</comment>
<feature type="domain" description="CobQ/CobB/MinD/ParA nucleotide binding" evidence="10">
    <location>
        <begin position="17"/>
        <end position="202"/>
    </location>
</feature>
<keyword evidence="5" id="KW-0547">Nucleotide-binding</keyword>
<dbReference type="Pfam" id="PF01656">
    <property type="entry name" value="CbiA"/>
    <property type="match status" value="1"/>
</dbReference>
<dbReference type="Gene3D" id="3.40.50.300">
    <property type="entry name" value="P-loop containing nucleotide triphosphate hydrolases"/>
    <property type="match status" value="1"/>
</dbReference>
<evidence type="ECO:0000256" key="5">
    <source>
        <dbReference type="ARBA" id="ARBA00022741"/>
    </source>
</evidence>
<feature type="region of interest" description="Disordered" evidence="9">
    <location>
        <begin position="291"/>
        <end position="315"/>
    </location>
</feature>
<gene>
    <name evidence="12" type="ORF">DESPIGER_2041</name>
</gene>
<evidence type="ECO:0000256" key="2">
    <source>
        <dbReference type="ARBA" id="ARBA00004953"/>
    </source>
</evidence>
<dbReference type="KEGG" id="dpg:DESPIGER_2041"/>
<protein>
    <submittedName>
        <fullName evidence="12">Cobyrinic acid A,C-diamide synthase</fullName>
    </submittedName>
</protein>
<dbReference type="SUPFAM" id="SSF52540">
    <property type="entry name" value="P-loop containing nucleoside triphosphate hydrolases"/>
    <property type="match status" value="1"/>
</dbReference>
<evidence type="ECO:0000256" key="1">
    <source>
        <dbReference type="ARBA" id="ARBA00001946"/>
    </source>
</evidence>
<evidence type="ECO:0000259" key="10">
    <source>
        <dbReference type="Pfam" id="PF01656"/>
    </source>
</evidence>
<feature type="domain" description="CobB/CobQ-like glutamine amidotransferase" evidence="11">
    <location>
        <begin position="347"/>
        <end position="541"/>
    </location>
</feature>
<dbReference type="InterPro" id="IPR011698">
    <property type="entry name" value="GATase_3"/>
</dbReference>
<dbReference type="InterPro" id="IPR002586">
    <property type="entry name" value="CobQ/CobB/MinD/ParA_Nub-bd_dom"/>
</dbReference>
<organism evidence="12 13">
    <name type="scientific">Desulfovibrio piger</name>
    <dbReference type="NCBI Taxonomy" id="901"/>
    <lineage>
        <taxon>Bacteria</taxon>
        <taxon>Pseudomonadati</taxon>
        <taxon>Thermodesulfobacteriota</taxon>
        <taxon>Desulfovibrionia</taxon>
        <taxon>Desulfovibrionales</taxon>
        <taxon>Desulfovibrionaceae</taxon>
        <taxon>Desulfovibrio</taxon>
    </lineage>
</organism>
<dbReference type="SUPFAM" id="SSF52317">
    <property type="entry name" value="Class I glutamine amidotransferase-like"/>
    <property type="match status" value="1"/>
</dbReference>
<dbReference type="Proteomes" id="UP000186323">
    <property type="component" value="Chromosome I"/>
</dbReference>
<keyword evidence="4" id="KW-0436">Ligase</keyword>
<evidence type="ECO:0000256" key="7">
    <source>
        <dbReference type="ARBA" id="ARBA00022842"/>
    </source>
</evidence>
<evidence type="ECO:0000313" key="13">
    <source>
        <dbReference type="Proteomes" id="UP000186323"/>
    </source>
</evidence>
<dbReference type="InterPro" id="IPR004484">
    <property type="entry name" value="CbiA/CobB_synth"/>
</dbReference>
<dbReference type="NCBIfam" id="NF002204">
    <property type="entry name" value="PRK01077.1"/>
    <property type="match status" value="1"/>
</dbReference>
<comment type="cofactor">
    <cofactor evidence="1">
        <name>Mg(2+)</name>
        <dbReference type="ChEBI" id="CHEBI:18420"/>
    </cofactor>
</comment>
<dbReference type="Gene3D" id="3.40.50.880">
    <property type="match status" value="1"/>
</dbReference>
<proteinExistence type="predicted"/>
<keyword evidence="6" id="KW-0067">ATP-binding</keyword>
<dbReference type="PANTHER" id="PTHR43873">
    <property type="entry name" value="COBYRINATE A,C-DIAMIDE SYNTHASE"/>
    <property type="match status" value="1"/>
</dbReference>
<evidence type="ECO:0000256" key="3">
    <source>
        <dbReference type="ARBA" id="ARBA00022573"/>
    </source>
</evidence>
<dbReference type="InterPro" id="IPR029062">
    <property type="entry name" value="Class_I_gatase-like"/>
</dbReference>
<keyword evidence="13" id="KW-1185">Reference proteome</keyword>
<keyword evidence="8" id="KW-0315">Glutamine amidotransferase</keyword>
<dbReference type="GO" id="GO:0005524">
    <property type="term" value="F:ATP binding"/>
    <property type="evidence" value="ECO:0007669"/>
    <property type="project" value="UniProtKB-KW"/>
</dbReference>
<evidence type="ECO:0000256" key="8">
    <source>
        <dbReference type="ARBA" id="ARBA00022962"/>
    </source>
</evidence>
<dbReference type="InterPro" id="IPR027417">
    <property type="entry name" value="P-loop_NTPase"/>
</dbReference>
<keyword evidence="7" id="KW-0460">Magnesium</keyword>